<sequence>TLVAPTSMSDIHLSLQQLKRLTILSKQQTTAIVIKYHSTETLQLQLDAISKQQNFLTPQDIHIVCESEKEKEELDGYSVTVNGNKNWFNHIKPDVKSDFYIVIDNGVIPGHGYFNFVLGLLNTPLFHHSLLGTEQEFTNICQQDQAYSVTSISDIWVLRREWFNTLVSQESDNISDVLSLPSILLPTSDSDYQLKGNTENACINVDGGILFYKDKQSDALDEMICNFAAKNLVHLVSTNGISCHHDAVIIHHDTQDSDRLVSKISPRVVIYEEAHDMPTFENTTVIALPTKDIPLVSPWITDLSVDTLEQWHTPQINLIVEVGGKRSDKAKKLFSGLKKAHYMGDRVDLSVVMDEKSDQKTIKAVNGFEWKKGVKNIRHRISGVHPMQIFAEAWYPSNDHEYAVMLDDRIELSNSFYIWLKYNVLKYRYQQQTSSSLLFGISLYSPRIIDTDPSGRQLLIPAKEHSPYLMQAPCSFGGALYFPEHWREFHDYISARLTDQATVKRGSGKLHLFKDSLLTVAKSNKWLSSWRKYFDEMIYMRGYVMLYPSFGSSYSTVTSITRNKKKQGLYELAEKLYNVPSTDIVRELPDLEFLPVLDLHGKQVDKTVLTQRGHQLQQKFSACAPNKNNKHDPSDMLCPFNQLVQVPIDQTSVPTTTIYVG</sequence>
<accession>A0A8H7V016</accession>
<reference evidence="1" key="1">
    <citation type="submission" date="2020-12" db="EMBL/GenBank/DDBJ databases">
        <title>Metabolic potential, ecology and presence of endohyphal bacteria is reflected in genomic diversity of Mucoromycotina.</title>
        <authorList>
            <person name="Muszewska A."/>
            <person name="Okrasinska A."/>
            <person name="Steczkiewicz K."/>
            <person name="Drgas O."/>
            <person name="Orlowska M."/>
            <person name="Perlinska-Lenart U."/>
            <person name="Aleksandrzak-Piekarczyk T."/>
            <person name="Szatraj K."/>
            <person name="Zielenkiewicz U."/>
            <person name="Pilsyk S."/>
            <person name="Malc E."/>
            <person name="Mieczkowski P."/>
            <person name="Kruszewska J.S."/>
            <person name="Biernat P."/>
            <person name="Pawlowska J."/>
        </authorList>
    </citation>
    <scope>NUCLEOTIDE SEQUENCE</scope>
    <source>
        <strain evidence="1">WA0000017839</strain>
    </source>
</reference>
<keyword evidence="2" id="KW-1185">Reference proteome</keyword>
<gene>
    <name evidence="1" type="ORF">INT47_008087</name>
</gene>
<dbReference type="OrthoDB" id="2020070at2759"/>
<dbReference type="EMBL" id="JAEPRD010000064">
    <property type="protein sequence ID" value="KAG2202115.1"/>
    <property type="molecule type" value="Genomic_DNA"/>
</dbReference>
<comment type="caution">
    <text evidence="1">The sequence shown here is derived from an EMBL/GenBank/DDBJ whole genome shotgun (WGS) entry which is preliminary data.</text>
</comment>
<dbReference type="AlphaFoldDB" id="A0A8H7V016"/>
<dbReference type="PANTHER" id="PTHR33604:SF3">
    <property type="entry name" value="OSJNBA0004B13.7 PROTEIN"/>
    <property type="match status" value="1"/>
</dbReference>
<dbReference type="PANTHER" id="PTHR33604">
    <property type="entry name" value="OSJNBA0004B13.7 PROTEIN"/>
    <property type="match status" value="1"/>
</dbReference>
<dbReference type="Proteomes" id="UP000603453">
    <property type="component" value="Unassembled WGS sequence"/>
</dbReference>
<name>A0A8H7V016_9FUNG</name>
<proteinExistence type="predicted"/>
<protein>
    <submittedName>
        <fullName evidence="1">Uncharacterized protein</fullName>
    </submittedName>
</protein>
<evidence type="ECO:0000313" key="2">
    <source>
        <dbReference type="Proteomes" id="UP000603453"/>
    </source>
</evidence>
<organism evidence="1 2">
    <name type="scientific">Mucor saturninus</name>
    <dbReference type="NCBI Taxonomy" id="64648"/>
    <lineage>
        <taxon>Eukaryota</taxon>
        <taxon>Fungi</taxon>
        <taxon>Fungi incertae sedis</taxon>
        <taxon>Mucoromycota</taxon>
        <taxon>Mucoromycotina</taxon>
        <taxon>Mucoromycetes</taxon>
        <taxon>Mucorales</taxon>
        <taxon>Mucorineae</taxon>
        <taxon>Mucoraceae</taxon>
        <taxon>Mucor</taxon>
    </lineage>
</organism>
<feature type="non-terminal residue" evidence="1">
    <location>
        <position position="1"/>
    </location>
</feature>
<evidence type="ECO:0000313" key="1">
    <source>
        <dbReference type="EMBL" id="KAG2202115.1"/>
    </source>
</evidence>